<dbReference type="GO" id="GO:0008977">
    <property type="term" value="F:prephenate dehydrogenase (NAD+) activity"/>
    <property type="evidence" value="ECO:0007669"/>
    <property type="project" value="InterPro"/>
</dbReference>
<protein>
    <submittedName>
        <fullName evidence="4">Bifunctional chorismate mutase/prephenate dehydrogenase</fullName>
    </submittedName>
</protein>
<dbReference type="InterPro" id="IPR050812">
    <property type="entry name" value="Preph/Arog_dehydrog"/>
</dbReference>
<dbReference type="InterPro" id="IPR003099">
    <property type="entry name" value="Prephen_DH"/>
</dbReference>
<dbReference type="GO" id="GO:0006571">
    <property type="term" value="P:tyrosine biosynthetic process"/>
    <property type="evidence" value="ECO:0007669"/>
    <property type="project" value="InterPro"/>
</dbReference>
<dbReference type="GO" id="GO:0046417">
    <property type="term" value="P:chorismate metabolic process"/>
    <property type="evidence" value="ECO:0007669"/>
    <property type="project" value="InterPro"/>
</dbReference>
<dbReference type="Pfam" id="PF02153">
    <property type="entry name" value="PDH_N"/>
    <property type="match status" value="1"/>
</dbReference>
<keyword evidence="1" id="KW-0560">Oxidoreductase</keyword>
<dbReference type="GO" id="GO:0070403">
    <property type="term" value="F:NAD+ binding"/>
    <property type="evidence" value="ECO:0007669"/>
    <property type="project" value="InterPro"/>
</dbReference>
<dbReference type="AlphaFoldDB" id="T1BGD2"/>
<feature type="non-terminal residue" evidence="4">
    <location>
        <position position="254"/>
    </location>
</feature>
<dbReference type="PROSITE" id="PS51168">
    <property type="entry name" value="CHORISMATE_MUT_2"/>
    <property type="match status" value="1"/>
</dbReference>
<feature type="domain" description="Chorismate mutase" evidence="2">
    <location>
        <begin position="1"/>
        <end position="79"/>
    </location>
</feature>
<gene>
    <name evidence="4" type="ORF">B1B_04099</name>
</gene>
<dbReference type="GO" id="GO:0004665">
    <property type="term" value="F:prephenate dehydrogenase (NADP+) activity"/>
    <property type="evidence" value="ECO:0007669"/>
    <property type="project" value="InterPro"/>
</dbReference>
<dbReference type="Gene3D" id="3.40.50.720">
    <property type="entry name" value="NAD(P)-binding Rossmann-like Domain"/>
    <property type="match status" value="1"/>
</dbReference>
<evidence type="ECO:0000313" key="4">
    <source>
        <dbReference type="EMBL" id="EQD72046.1"/>
    </source>
</evidence>
<dbReference type="PANTHER" id="PTHR21363:SF0">
    <property type="entry name" value="PREPHENATE DEHYDROGENASE [NADP(+)]"/>
    <property type="match status" value="1"/>
</dbReference>
<dbReference type="SUPFAM" id="SSF51735">
    <property type="entry name" value="NAD(P)-binding Rossmann-fold domains"/>
    <property type="match status" value="1"/>
</dbReference>
<accession>T1BGD2</accession>
<proteinExistence type="predicted"/>
<reference evidence="4" key="2">
    <citation type="journal article" date="2014" name="ISME J.">
        <title>Microbial stratification in low pH oxic and suboxic macroscopic growths along an acid mine drainage.</title>
        <authorList>
            <person name="Mendez-Garcia C."/>
            <person name="Mesa V."/>
            <person name="Sprenger R.R."/>
            <person name="Richter M."/>
            <person name="Diez M.S."/>
            <person name="Solano J."/>
            <person name="Bargiela R."/>
            <person name="Golyshina O.V."/>
            <person name="Manteca A."/>
            <person name="Ramos J.L."/>
            <person name="Gallego J.R."/>
            <person name="Llorente I."/>
            <person name="Martins Dos Santos V.A."/>
            <person name="Jensen O.N."/>
            <person name="Pelaez A.I."/>
            <person name="Sanchez J."/>
            <person name="Ferrer M."/>
        </authorList>
    </citation>
    <scope>NUCLEOTIDE SEQUENCE</scope>
</reference>
<reference evidence="4" key="1">
    <citation type="submission" date="2013-08" db="EMBL/GenBank/DDBJ databases">
        <authorList>
            <person name="Mendez C."/>
            <person name="Richter M."/>
            <person name="Ferrer M."/>
            <person name="Sanchez J."/>
        </authorList>
    </citation>
    <scope>NUCLEOTIDE SEQUENCE</scope>
</reference>
<dbReference type="SUPFAM" id="SSF48600">
    <property type="entry name" value="Chorismate mutase II"/>
    <property type="match status" value="1"/>
</dbReference>
<dbReference type="InterPro" id="IPR046826">
    <property type="entry name" value="PDH_N"/>
</dbReference>
<dbReference type="InterPro" id="IPR002701">
    <property type="entry name" value="CM_II_prokaryot"/>
</dbReference>
<dbReference type="Pfam" id="PF01817">
    <property type="entry name" value="CM_2"/>
    <property type="match status" value="1"/>
</dbReference>
<comment type="caution">
    <text evidence="4">The sequence shown here is derived from an EMBL/GenBank/DDBJ whole genome shotgun (WGS) entry which is preliminary data.</text>
</comment>
<dbReference type="GO" id="GO:0004106">
    <property type="term" value="F:chorismate mutase activity"/>
    <property type="evidence" value="ECO:0007669"/>
    <property type="project" value="InterPro"/>
</dbReference>
<organism evidence="4">
    <name type="scientific">mine drainage metagenome</name>
    <dbReference type="NCBI Taxonomy" id="410659"/>
    <lineage>
        <taxon>unclassified sequences</taxon>
        <taxon>metagenomes</taxon>
        <taxon>ecological metagenomes</taxon>
    </lineage>
</organism>
<dbReference type="EMBL" id="AUZY01002567">
    <property type="protein sequence ID" value="EQD72046.1"/>
    <property type="molecule type" value="Genomic_DNA"/>
</dbReference>
<evidence type="ECO:0000259" key="3">
    <source>
        <dbReference type="PROSITE" id="PS51176"/>
    </source>
</evidence>
<evidence type="ECO:0000256" key="1">
    <source>
        <dbReference type="ARBA" id="ARBA00023002"/>
    </source>
</evidence>
<sequence>MNRADAQIQSAITRRLEIARRIGHAKRAQGLPVRDYAVERHVVGRWRTTMEGVGVPPERGEALARWLVEEAVRVQEQVGEAPEYRRKPADILVIGGAGSMGRWMVEFFRAGGHRVAVRDPRAPPGIRAEFRSVGDIGEAARTADVIVVATPMRVAPAVYRDLWETRTRATIFDILSIKAPLLRAIRHGRAAGFHVTSVHPLFGPATRTLSGRNLLILDCGDPRANRVAEELFRASSLSVRRLPIEGHDPLMADV</sequence>
<dbReference type="Gene3D" id="1.20.59.10">
    <property type="entry name" value="Chorismate mutase"/>
    <property type="match status" value="1"/>
</dbReference>
<name>T1BGD2_9ZZZZ</name>
<dbReference type="PANTHER" id="PTHR21363">
    <property type="entry name" value="PREPHENATE DEHYDROGENASE"/>
    <property type="match status" value="1"/>
</dbReference>
<dbReference type="InterPro" id="IPR036979">
    <property type="entry name" value="CM_dom_sf"/>
</dbReference>
<dbReference type="SMART" id="SM00830">
    <property type="entry name" value="CM_2"/>
    <property type="match status" value="1"/>
</dbReference>
<dbReference type="InterPro" id="IPR036291">
    <property type="entry name" value="NAD(P)-bd_dom_sf"/>
</dbReference>
<dbReference type="InterPro" id="IPR036263">
    <property type="entry name" value="Chorismate_II_sf"/>
</dbReference>
<dbReference type="PROSITE" id="PS51176">
    <property type="entry name" value="PDH_ADH"/>
    <property type="match status" value="1"/>
</dbReference>
<feature type="domain" description="Prephenate/arogenate dehydrogenase" evidence="3">
    <location>
        <begin position="89"/>
        <end position="254"/>
    </location>
</feature>
<evidence type="ECO:0000259" key="2">
    <source>
        <dbReference type="PROSITE" id="PS51168"/>
    </source>
</evidence>